<dbReference type="PRINTS" id="PR00081">
    <property type="entry name" value="GDHRDH"/>
</dbReference>
<evidence type="ECO:0000256" key="2">
    <source>
        <dbReference type="SAM" id="SignalP"/>
    </source>
</evidence>
<dbReference type="InterPro" id="IPR002347">
    <property type="entry name" value="SDR_fam"/>
</dbReference>
<dbReference type="GO" id="GO:0016491">
    <property type="term" value="F:oxidoreductase activity"/>
    <property type="evidence" value="ECO:0007669"/>
    <property type="project" value="UniProtKB-KW"/>
</dbReference>
<reference evidence="3" key="1">
    <citation type="submission" date="2019-08" db="EMBL/GenBank/DDBJ databases">
        <title>The genome of the North American firefly Photinus pyralis.</title>
        <authorList>
            <consortium name="Photinus pyralis genome working group"/>
            <person name="Fallon T.R."/>
            <person name="Sander Lower S.E."/>
            <person name="Weng J.-K."/>
        </authorList>
    </citation>
    <scope>NUCLEOTIDE SEQUENCE</scope>
    <source>
        <strain evidence="3">TRF0915ILg1</strain>
        <tissue evidence="3">Whole body</tissue>
    </source>
</reference>
<dbReference type="CDD" id="cd05327">
    <property type="entry name" value="retinol-DH_like_SDR_c_like"/>
    <property type="match status" value="1"/>
</dbReference>
<gene>
    <name evidence="3" type="ORF">ILUMI_09643</name>
</gene>
<evidence type="ECO:0000313" key="3">
    <source>
        <dbReference type="EMBL" id="KAF2896532.1"/>
    </source>
</evidence>
<comment type="caution">
    <text evidence="3">The sequence shown here is derived from an EMBL/GenBank/DDBJ whole genome shotgun (WGS) entry which is preliminary data.</text>
</comment>
<keyword evidence="2" id="KW-0732">Signal</keyword>
<protein>
    <submittedName>
        <fullName evidence="3">Uncharacterized protein</fullName>
    </submittedName>
</protein>
<evidence type="ECO:0000256" key="1">
    <source>
        <dbReference type="ARBA" id="ARBA00023002"/>
    </source>
</evidence>
<dbReference type="Pfam" id="PF00106">
    <property type="entry name" value="adh_short"/>
    <property type="match status" value="1"/>
</dbReference>
<organism evidence="3 4">
    <name type="scientific">Ignelater luminosus</name>
    <name type="common">Cucubano</name>
    <name type="synonym">Pyrophorus luminosus</name>
    <dbReference type="NCBI Taxonomy" id="2038154"/>
    <lineage>
        <taxon>Eukaryota</taxon>
        <taxon>Metazoa</taxon>
        <taxon>Ecdysozoa</taxon>
        <taxon>Arthropoda</taxon>
        <taxon>Hexapoda</taxon>
        <taxon>Insecta</taxon>
        <taxon>Pterygota</taxon>
        <taxon>Neoptera</taxon>
        <taxon>Endopterygota</taxon>
        <taxon>Coleoptera</taxon>
        <taxon>Polyphaga</taxon>
        <taxon>Elateriformia</taxon>
        <taxon>Elateroidea</taxon>
        <taxon>Elateridae</taxon>
        <taxon>Agrypninae</taxon>
        <taxon>Pyrophorini</taxon>
        <taxon>Ignelater</taxon>
    </lineage>
</organism>
<dbReference type="EMBL" id="VTPC01004962">
    <property type="protein sequence ID" value="KAF2896532.1"/>
    <property type="molecule type" value="Genomic_DNA"/>
</dbReference>
<dbReference type="PANTHER" id="PTHR43157">
    <property type="entry name" value="PHOSPHATIDYLINOSITOL-GLYCAN BIOSYNTHESIS CLASS F PROTEIN-RELATED"/>
    <property type="match status" value="1"/>
</dbReference>
<proteinExistence type="predicted"/>
<keyword evidence="4" id="KW-1185">Reference proteome</keyword>
<dbReference type="AlphaFoldDB" id="A0A8K0GC83"/>
<dbReference type="SUPFAM" id="SSF51735">
    <property type="entry name" value="NAD(P)-binding Rossmann-fold domains"/>
    <property type="match status" value="1"/>
</dbReference>
<dbReference type="InterPro" id="IPR036291">
    <property type="entry name" value="NAD(P)-bd_dom_sf"/>
</dbReference>
<dbReference type="OrthoDB" id="191139at2759"/>
<dbReference type="Proteomes" id="UP000801492">
    <property type="component" value="Unassembled WGS sequence"/>
</dbReference>
<accession>A0A8K0GC83</accession>
<feature type="chain" id="PRO_5035477881" evidence="2">
    <location>
        <begin position="20"/>
        <end position="330"/>
    </location>
</feature>
<evidence type="ECO:0000313" key="4">
    <source>
        <dbReference type="Proteomes" id="UP000801492"/>
    </source>
</evidence>
<dbReference type="PANTHER" id="PTHR43157:SF31">
    <property type="entry name" value="PHOSPHATIDYLINOSITOL-GLYCAN BIOSYNTHESIS CLASS F PROTEIN"/>
    <property type="match status" value="1"/>
</dbReference>
<dbReference type="Gene3D" id="3.40.50.720">
    <property type="entry name" value="NAD(P)-binding Rossmann-like Domain"/>
    <property type="match status" value="1"/>
</dbReference>
<keyword evidence="1" id="KW-0560">Oxidoreductase</keyword>
<sequence>MFVFVVLILLAVIIVKVACKLTAGRCKSNVCLVGKTALITGGNSGIGYQTALALAGRGCRVIIADKDNCDESKENIIKATGNSNLVVKTFDLASLDSVRELAKDINATEERLDILINNAGTSGLGHNITKDGLHLGMQVNHFGGFLLTHLLVDLLKKSAPSRIIFVSSIGAFIHKLTLKNLNLSEEQSKESMSQLSIYANSKLCNILTSDGFAEKLKGTGVTSNSLHPGVVYTPIYRKHFSGVEFNDILNFLCYGVVKYGALKFFAKDAEEGAQTTIYLALSKTIKDVTGKYFIDCKPFMKPPAAYNKPFAEKIWKASEDYVKLATKEKL</sequence>
<name>A0A8K0GC83_IGNLU</name>
<feature type="signal peptide" evidence="2">
    <location>
        <begin position="1"/>
        <end position="19"/>
    </location>
</feature>